<protein>
    <submittedName>
        <fullName evidence="1">Uncharacterized protein</fullName>
    </submittedName>
</protein>
<organism evidence="1">
    <name type="scientific">uncultured Thermomicrobiales bacterium</name>
    <dbReference type="NCBI Taxonomy" id="1645740"/>
    <lineage>
        <taxon>Bacteria</taxon>
        <taxon>Pseudomonadati</taxon>
        <taxon>Thermomicrobiota</taxon>
        <taxon>Thermomicrobia</taxon>
        <taxon>Thermomicrobiales</taxon>
        <taxon>environmental samples</taxon>
    </lineage>
</organism>
<sequence>MIAFKHARRTGRLQMGRRTRAASTCLLDSRGEAKAFAPRPALVATRLPMVLVHLFGAQCAMCQGLGCGGCAHTGLR</sequence>
<evidence type="ECO:0000313" key="1">
    <source>
        <dbReference type="EMBL" id="CAA9551986.1"/>
    </source>
</evidence>
<gene>
    <name evidence="1" type="ORF">AVDCRST_MAG87-934</name>
</gene>
<dbReference type="EMBL" id="CADCWJ010000221">
    <property type="protein sequence ID" value="CAA9551986.1"/>
    <property type="molecule type" value="Genomic_DNA"/>
</dbReference>
<name>A0A6J4UNB4_9BACT</name>
<dbReference type="AlphaFoldDB" id="A0A6J4UNB4"/>
<reference evidence="1" key="1">
    <citation type="submission" date="2020-02" db="EMBL/GenBank/DDBJ databases">
        <authorList>
            <person name="Meier V. D."/>
        </authorList>
    </citation>
    <scope>NUCLEOTIDE SEQUENCE</scope>
    <source>
        <strain evidence="1">AVDCRST_MAG87</strain>
    </source>
</reference>
<accession>A0A6J4UNB4</accession>
<proteinExistence type="predicted"/>